<accession>A0A210PE34</accession>
<sequence>MRRQRDVVDPSSNQGQEGSNTPTTPNPSDVPTTTPGNNGPPRNYNPPEMVGDNSTDTIAAITVALLAVLIIISVLLIFRAIRKRRRALRGTELNAIPTITTGVMGTGVSAYGNINVAGPISWESVNNVPNNDNRNRNEAQGAMAMAAPSQYDNGGFTRNEAQGAMAMAAPSHYDNGGFT</sequence>
<evidence type="ECO:0000313" key="4">
    <source>
        <dbReference type="Proteomes" id="UP000242188"/>
    </source>
</evidence>
<gene>
    <name evidence="3" type="ORF">KP79_PYT14158</name>
</gene>
<dbReference type="EMBL" id="NEDP02076750">
    <property type="protein sequence ID" value="OWF34760.1"/>
    <property type="molecule type" value="Genomic_DNA"/>
</dbReference>
<name>A0A210PE34_MIZYE</name>
<protein>
    <submittedName>
        <fullName evidence="3">Uncharacterized protein</fullName>
    </submittedName>
</protein>
<feature type="compositionally biased region" description="Polar residues" evidence="1">
    <location>
        <begin position="10"/>
        <end position="30"/>
    </location>
</feature>
<comment type="caution">
    <text evidence="3">The sequence shown here is derived from an EMBL/GenBank/DDBJ whole genome shotgun (WGS) entry which is preliminary data.</text>
</comment>
<feature type="transmembrane region" description="Helical" evidence="2">
    <location>
        <begin position="58"/>
        <end position="78"/>
    </location>
</feature>
<reference evidence="3 4" key="1">
    <citation type="journal article" date="2017" name="Nat. Ecol. Evol.">
        <title>Scallop genome provides insights into evolution of bilaterian karyotype and development.</title>
        <authorList>
            <person name="Wang S."/>
            <person name="Zhang J."/>
            <person name="Jiao W."/>
            <person name="Li J."/>
            <person name="Xun X."/>
            <person name="Sun Y."/>
            <person name="Guo X."/>
            <person name="Huan P."/>
            <person name="Dong B."/>
            <person name="Zhang L."/>
            <person name="Hu X."/>
            <person name="Sun X."/>
            <person name="Wang J."/>
            <person name="Zhao C."/>
            <person name="Wang Y."/>
            <person name="Wang D."/>
            <person name="Huang X."/>
            <person name="Wang R."/>
            <person name="Lv J."/>
            <person name="Li Y."/>
            <person name="Zhang Z."/>
            <person name="Liu B."/>
            <person name="Lu W."/>
            <person name="Hui Y."/>
            <person name="Liang J."/>
            <person name="Zhou Z."/>
            <person name="Hou R."/>
            <person name="Li X."/>
            <person name="Liu Y."/>
            <person name="Li H."/>
            <person name="Ning X."/>
            <person name="Lin Y."/>
            <person name="Zhao L."/>
            <person name="Xing Q."/>
            <person name="Dou J."/>
            <person name="Li Y."/>
            <person name="Mao J."/>
            <person name="Guo H."/>
            <person name="Dou H."/>
            <person name="Li T."/>
            <person name="Mu C."/>
            <person name="Jiang W."/>
            <person name="Fu Q."/>
            <person name="Fu X."/>
            <person name="Miao Y."/>
            <person name="Liu J."/>
            <person name="Yu Q."/>
            <person name="Li R."/>
            <person name="Liao H."/>
            <person name="Li X."/>
            <person name="Kong Y."/>
            <person name="Jiang Z."/>
            <person name="Chourrout D."/>
            <person name="Li R."/>
            <person name="Bao Z."/>
        </authorList>
    </citation>
    <scope>NUCLEOTIDE SEQUENCE [LARGE SCALE GENOMIC DNA]</scope>
    <source>
        <strain evidence="3 4">PY_sf001</strain>
    </source>
</reference>
<organism evidence="3 4">
    <name type="scientific">Mizuhopecten yessoensis</name>
    <name type="common">Japanese scallop</name>
    <name type="synonym">Patinopecten yessoensis</name>
    <dbReference type="NCBI Taxonomy" id="6573"/>
    <lineage>
        <taxon>Eukaryota</taxon>
        <taxon>Metazoa</taxon>
        <taxon>Spiralia</taxon>
        <taxon>Lophotrochozoa</taxon>
        <taxon>Mollusca</taxon>
        <taxon>Bivalvia</taxon>
        <taxon>Autobranchia</taxon>
        <taxon>Pteriomorphia</taxon>
        <taxon>Pectinida</taxon>
        <taxon>Pectinoidea</taxon>
        <taxon>Pectinidae</taxon>
        <taxon>Mizuhopecten</taxon>
    </lineage>
</organism>
<dbReference type="OrthoDB" id="6134089at2759"/>
<dbReference type="AlphaFoldDB" id="A0A210PE34"/>
<dbReference type="Proteomes" id="UP000242188">
    <property type="component" value="Unassembled WGS sequence"/>
</dbReference>
<keyword evidence="2" id="KW-1133">Transmembrane helix</keyword>
<evidence type="ECO:0000256" key="2">
    <source>
        <dbReference type="SAM" id="Phobius"/>
    </source>
</evidence>
<keyword evidence="4" id="KW-1185">Reference proteome</keyword>
<feature type="region of interest" description="Disordered" evidence="1">
    <location>
        <begin position="1"/>
        <end position="51"/>
    </location>
</feature>
<evidence type="ECO:0000256" key="1">
    <source>
        <dbReference type="SAM" id="MobiDB-lite"/>
    </source>
</evidence>
<keyword evidence="2" id="KW-0812">Transmembrane</keyword>
<keyword evidence="2" id="KW-0472">Membrane</keyword>
<feature type="compositionally biased region" description="Low complexity" evidence="1">
    <location>
        <begin position="31"/>
        <end position="47"/>
    </location>
</feature>
<proteinExistence type="predicted"/>
<evidence type="ECO:0000313" key="3">
    <source>
        <dbReference type="EMBL" id="OWF34760.1"/>
    </source>
</evidence>